<dbReference type="AlphaFoldDB" id="Q0EXZ9"/>
<evidence type="ECO:0008006" key="5">
    <source>
        <dbReference type="Google" id="ProtNLM"/>
    </source>
</evidence>
<feature type="domain" description="LpxI C-terminal" evidence="1">
    <location>
        <begin position="148"/>
        <end position="268"/>
    </location>
</feature>
<evidence type="ECO:0000259" key="2">
    <source>
        <dbReference type="Pfam" id="PF17930"/>
    </source>
</evidence>
<feature type="domain" description="LpxI N-terminal" evidence="2">
    <location>
        <begin position="8"/>
        <end position="134"/>
    </location>
</feature>
<dbReference type="Gene3D" id="3.40.140.80">
    <property type="match status" value="1"/>
</dbReference>
<dbReference type="InterPro" id="IPR053174">
    <property type="entry name" value="LpxI"/>
</dbReference>
<keyword evidence="4" id="KW-1185">Reference proteome</keyword>
<dbReference type="RefSeq" id="WP_009851430.1">
    <property type="nucleotide sequence ID" value="NZ_DS022295.1"/>
</dbReference>
<organism evidence="3 4">
    <name type="scientific">Mariprofundus ferrooxydans PV-1</name>
    <dbReference type="NCBI Taxonomy" id="314345"/>
    <lineage>
        <taxon>Bacteria</taxon>
        <taxon>Pseudomonadati</taxon>
        <taxon>Pseudomonadota</taxon>
        <taxon>Candidatius Mariprofundia</taxon>
        <taxon>Mariprofundales</taxon>
        <taxon>Mariprofundaceae</taxon>
        <taxon>Mariprofundus</taxon>
    </lineage>
</organism>
<name>Q0EXZ9_9PROT</name>
<sequence length="273" mass="29056">MTTAAGRRIGLIAGYGHFPLELAQALNETGFEVHVVAAREETSKEIEALVASTCWLHVGQIGGMIKAFKKAGVDQVVMAGKVRKLHLFRNFRPDLTAMKGLLRLKDRRDDSILNTIAELLAEAGLTLIDQTRYAGAMLASEGLLAGPAAAKRMPDIRFGFTHAKAIAGLDIGQTIVVQDQAVLAVEAIEGTDEAITRGGSLGSGKAAVIKVAKPNQDLRFDVPAVGPDTLATMHASGCTLLAVEAEKTLIIERQRFRELAASYGISVYGYSGT</sequence>
<accession>Q0EXZ9</accession>
<dbReference type="Pfam" id="PF17930">
    <property type="entry name" value="LpxI_N"/>
    <property type="match status" value="1"/>
</dbReference>
<proteinExistence type="predicted"/>
<dbReference type="Gene3D" id="3.40.50.20">
    <property type="match status" value="1"/>
</dbReference>
<evidence type="ECO:0000313" key="4">
    <source>
        <dbReference type="Proteomes" id="UP000005297"/>
    </source>
</evidence>
<protein>
    <recommendedName>
        <fullName evidence="5">DUF1009 domain-containing protein</fullName>
    </recommendedName>
</protein>
<evidence type="ECO:0000259" key="1">
    <source>
        <dbReference type="Pfam" id="PF06230"/>
    </source>
</evidence>
<dbReference type="InterPro" id="IPR010415">
    <property type="entry name" value="LpxI_C"/>
</dbReference>
<comment type="caution">
    <text evidence="3">The sequence shown here is derived from an EMBL/GenBank/DDBJ whole genome shotgun (WGS) entry which is preliminary data.</text>
</comment>
<dbReference type="PANTHER" id="PTHR39962:SF1">
    <property type="entry name" value="LPXI FAMILY PROTEIN"/>
    <property type="match status" value="1"/>
</dbReference>
<dbReference type="OrthoDB" id="9789836at2"/>
<dbReference type="Proteomes" id="UP000005297">
    <property type="component" value="Unassembled WGS sequence"/>
</dbReference>
<dbReference type="Pfam" id="PF06230">
    <property type="entry name" value="LpxI_C"/>
    <property type="match status" value="1"/>
</dbReference>
<dbReference type="InterPro" id="IPR043167">
    <property type="entry name" value="LpxI_C_sf"/>
</dbReference>
<dbReference type="eggNOG" id="COG3494">
    <property type="taxonomic scope" value="Bacteria"/>
</dbReference>
<dbReference type="STRING" id="314344.AL013_06055"/>
<dbReference type="InterPro" id="IPR041255">
    <property type="entry name" value="LpxI_N"/>
</dbReference>
<dbReference type="PANTHER" id="PTHR39962">
    <property type="entry name" value="BLL4848 PROTEIN"/>
    <property type="match status" value="1"/>
</dbReference>
<reference evidence="3 4" key="1">
    <citation type="submission" date="2006-09" db="EMBL/GenBank/DDBJ databases">
        <authorList>
            <person name="Emerson D."/>
            <person name="Ferriera S."/>
            <person name="Johnson J."/>
            <person name="Kravitz S."/>
            <person name="Halpern A."/>
            <person name="Remington K."/>
            <person name="Beeson K."/>
            <person name="Tran B."/>
            <person name="Rogers Y.-H."/>
            <person name="Friedman R."/>
            <person name="Venter J.C."/>
        </authorList>
    </citation>
    <scope>NUCLEOTIDE SEQUENCE [LARGE SCALE GENOMIC DNA]</scope>
    <source>
        <strain evidence="3 4">PV-1</strain>
    </source>
</reference>
<dbReference type="InParanoid" id="Q0EXZ9"/>
<dbReference type="HOGENOM" id="CLU_085042_0_0_0"/>
<evidence type="ECO:0000313" key="3">
    <source>
        <dbReference type="EMBL" id="EAU54227.1"/>
    </source>
</evidence>
<dbReference type="EMBL" id="AATS01000011">
    <property type="protein sequence ID" value="EAU54227.1"/>
    <property type="molecule type" value="Genomic_DNA"/>
</dbReference>
<gene>
    <name evidence="3" type="ORF">SPV1_05682</name>
</gene>